<comment type="similarity">
    <text evidence="1">Belongs to the fatty acyl-CoA reductase family.</text>
</comment>
<keyword evidence="1" id="KW-1133">Transmembrane helix</keyword>
<dbReference type="CDD" id="cd05236">
    <property type="entry name" value="FAR-N_SDR_e"/>
    <property type="match status" value="1"/>
</dbReference>
<proteinExistence type="inferred from homology"/>
<dbReference type="GO" id="GO:0080019">
    <property type="term" value="F:alcohol-forming very long-chain fatty acyl-CoA reductase activity"/>
    <property type="evidence" value="ECO:0007669"/>
    <property type="project" value="InterPro"/>
</dbReference>
<organism evidence="3">
    <name type="scientific">Apis mellifera</name>
    <name type="common">Honeybee</name>
    <dbReference type="NCBI Taxonomy" id="7460"/>
    <lineage>
        <taxon>Eukaryota</taxon>
        <taxon>Metazoa</taxon>
        <taxon>Ecdysozoa</taxon>
        <taxon>Arthropoda</taxon>
        <taxon>Hexapoda</taxon>
        <taxon>Insecta</taxon>
        <taxon>Pterygota</taxon>
        <taxon>Neoptera</taxon>
        <taxon>Endopterygota</taxon>
        <taxon>Hymenoptera</taxon>
        <taxon>Apocrita</taxon>
        <taxon>Aculeata</taxon>
        <taxon>Apoidea</taxon>
        <taxon>Anthophila</taxon>
        <taxon>Apidae</taxon>
        <taxon>Apis</taxon>
    </lineage>
</organism>
<protein>
    <recommendedName>
        <fullName evidence="1">Fatty acyl-CoA reductase</fullName>
        <ecNumber evidence="1">1.2.1.84</ecNumber>
    </recommendedName>
</protein>
<dbReference type="EC" id="1.2.1.84" evidence="1"/>
<dbReference type="GO" id="GO:0005777">
    <property type="term" value="C:peroxisome"/>
    <property type="evidence" value="ECO:0007669"/>
    <property type="project" value="TreeGrafter"/>
</dbReference>
<comment type="function">
    <text evidence="1">Catalyzes the reduction of fatty acyl-CoA to fatty alcohols.</text>
</comment>
<evidence type="ECO:0000313" key="4">
    <source>
        <dbReference type="Proteomes" id="UP000005203"/>
    </source>
</evidence>
<dbReference type="InterPro" id="IPR013120">
    <property type="entry name" value="FAR_NAD-bd"/>
</dbReference>
<keyword evidence="1" id="KW-0521">NADP</keyword>
<name>A0A7M7FXZ3_APIME</name>
<dbReference type="InterPro" id="IPR036291">
    <property type="entry name" value="NAD(P)-bd_dom_sf"/>
</dbReference>
<dbReference type="OMA" id="LAMECSH"/>
<keyword evidence="1" id="KW-0443">Lipid metabolism</keyword>
<gene>
    <name evidence="3" type="primary">724560</name>
    <name evidence="5" type="synonym">LOC724560</name>
</gene>
<feature type="transmembrane region" description="Helical" evidence="1">
    <location>
        <begin position="368"/>
        <end position="392"/>
    </location>
</feature>
<keyword evidence="1" id="KW-0444">Lipid biosynthesis</keyword>
<keyword evidence="4" id="KW-1185">Reference proteome</keyword>
<evidence type="ECO:0000313" key="3">
    <source>
        <dbReference type="EnsemblMetazoa" id="XP_001120449"/>
    </source>
</evidence>
<keyword evidence="1" id="KW-0560">Oxidoreductase</keyword>
<accession>A0A7M7FXZ3</accession>
<reference evidence="3" key="1">
    <citation type="submission" date="2021-01" db="UniProtKB">
        <authorList>
            <consortium name="EnsemblMetazoa"/>
        </authorList>
    </citation>
    <scope>IDENTIFICATION</scope>
    <source>
        <strain evidence="3">DH4</strain>
    </source>
</reference>
<dbReference type="InterPro" id="IPR026055">
    <property type="entry name" value="FAR"/>
</dbReference>
<sequence>MDKIKIVQPNNKENLKNTSDSQIQKFYTGKHIFFTGCTSFLGNSILEKILTTCTEISKIYIMIKLKNNVLIKEQLKKYFQNEIFNTLHKTNPNFIEKIVPIYGDLSKADLGLSSEDRRCLVENVNIIIHNGSIVQSKKVSYTLRINVIATQKLLELAMECSHLEAFVYVSTTFSHPYKQIIEEKFYPIAADIKIIEDVIRADEENESGITNAALRDIITDWVNLYSFSKAYAEDLVYNFGKTKSLPCVVFRPSMVACTNEKLIQSKNKNGPLMLTKAISLGYIHVSNLKKTDTMDLIPIDMTVNSLLAMIWDFVVYRKKEEPEVYNYGSTDWNPITVGSASEMIFKEIEKNPSDNILWKPYLIYVQNIYLFSILNILLNVIPGISIDLILLITKAEQPPIMRTIYKLKKHYLPFIQIFRPNQIIKTNKFKECLTRMNTTDLKEFSFNLATVNWNDSVVKLMTCCRKEMNEPITASPATKEKYRNLVKLHFIIYSLLILFLLYFFYRILSIF</sequence>
<dbReference type="Pfam" id="PF07993">
    <property type="entry name" value="NAD_binding_4"/>
    <property type="match status" value="1"/>
</dbReference>
<dbReference type="KEGG" id="ame:724560"/>
<comment type="catalytic activity">
    <reaction evidence="1">
        <text>a long-chain fatty acyl-CoA + 2 NADPH + 2 H(+) = a long-chain primary fatty alcohol + 2 NADP(+) + CoA</text>
        <dbReference type="Rhea" id="RHEA:52716"/>
        <dbReference type="ChEBI" id="CHEBI:15378"/>
        <dbReference type="ChEBI" id="CHEBI:57287"/>
        <dbReference type="ChEBI" id="CHEBI:57783"/>
        <dbReference type="ChEBI" id="CHEBI:58349"/>
        <dbReference type="ChEBI" id="CHEBI:77396"/>
        <dbReference type="ChEBI" id="CHEBI:83139"/>
        <dbReference type="EC" id="1.2.1.84"/>
    </reaction>
</comment>
<dbReference type="SUPFAM" id="SSF51735">
    <property type="entry name" value="NAD(P)-binding Rossmann-fold domains"/>
    <property type="match status" value="1"/>
</dbReference>
<dbReference type="GeneID" id="724560"/>
<evidence type="ECO:0000313" key="5">
    <source>
        <dbReference type="RefSeq" id="XP_001120449.2"/>
    </source>
</evidence>
<dbReference type="PANTHER" id="PTHR11011:SF45">
    <property type="entry name" value="FATTY ACYL-COA REDUCTASE CG8306-RELATED"/>
    <property type="match status" value="1"/>
</dbReference>
<feature type="transmembrane region" description="Helical" evidence="1">
    <location>
        <begin position="488"/>
        <end position="508"/>
    </location>
</feature>
<dbReference type="PANTHER" id="PTHR11011">
    <property type="entry name" value="MALE STERILITY PROTEIN 2-RELATED"/>
    <property type="match status" value="1"/>
</dbReference>
<accession>A0A8B6XDH5</accession>
<dbReference type="EnsemblMetazoa" id="XM_001120449">
    <property type="protein sequence ID" value="XP_001120449"/>
    <property type="gene ID" value="LOC724560"/>
</dbReference>
<dbReference type="Proteomes" id="UP000005203">
    <property type="component" value="Linkage group LG5"/>
</dbReference>
<dbReference type="AlphaFoldDB" id="A0A7M7FXZ3"/>
<dbReference type="GO" id="GO:0035336">
    <property type="term" value="P:long-chain fatty-acyl-CoA metabolic process"/>
    <property type="evidence" value="ECO:0007669"/>
    <property type="project" value="TreeGrafter"/>
</dbReference>
<dbReference type="Gene3D" id="3.40.50.720">
    <property type="entry name" value="NAD(P)-binding Rossmann-like Domain"/>
    <property type="match status" value="1"/>
</dbReference>
<evidence type="ECO:0000259" key="2">
    <source>
        <dbReference type="Pfam" id="PF07993"/>
    </source>
</evidence>
<feature type="domain" description="Thioester reductase (TE)" evidence="2">
    <location>
        <begin position="35"/>
        <end position="305"/>
    </location>
</feature>
<reference evidence="5" key="2">
    <citation type="submission" date="2025-04" db="UniProtKB">
        <authorList>
            <consortium name="RefSeq"/>
        </authorList>
    </citation>
    <scope>IDENTIFICATION</scope>
    <source>
        <strain evidence="5">DH4</strain>
        <tissue evidence="5">Whole body</tissue>
    </source>
</reference>
<dbReference type="RefSeq" id="XP_001120449.2">
    <property type="nucleotide sequence ID" value="XM_001120449.5"/>
</dbReference>
<keyword evidence="1" id="KW-0472">Membrane</keyword>
<evidence type="ECO:0000256" key="1">
    <source>
        <dbReference type="RuleBase" id="RU363097"/>
    </source>
</evidence>
<keyword evidence="1" id="KW-0812">Transmembrane</keyword>
<dbReference type="OrthoDB" id="429813at2759"/>
<dbReference type="GO" id="GO:0102965">
    <property type="term" value="F:alcohol-forming long-chain fatty acyl-CoA reductase activity"/>
    <property type="evidence" value="ECO:0007669"/>
    <property type="project" value="UniProtKB-EC"/>
</dbReference>